<name>A0AC35UFB8_9BILA</name>
<reference evidence="2" key="1">
    <citation type="submission" date="2016-11" db="UniProtKB">
        <authorList>
            <consortium name="WormBaseParasite"/>
        </authorList>
    </citation>
    <scope>IDENTIFICATION</scope>
    <source>
        <strain evidence="2">KR3021</strain>
    </source>
</reference>
<dbReference type="Proteomes" id="UP000095286">
    <property type="component" value="Unplaced"/>
</dbReference>
<protein>
    <submittedName>
        <fullName evidence="2">MARVEL domain-containing protein</fullName>
    </submittedName>
</protein>
<evidence type="ECO:0000313" key="1">
    <source>
        <dbReference type="Proteomes" id="UP000095286"/>
    </source>
</evidence>
<accession>A0AC35UFB8</accession>
<dbReference type="WBParaSite" id="RSKR_0001131850.1">
    <property type="protein sequence ID" value="RSKR_0001131850.1"/>
    <property type="gene ID" value="RSKR_0001131850"/>
</dbReference>
<sequence length="300" mass="34673">LLFVTSTISLITSMYSLFLNQPTKTSFALFGLVTILSFPIAILSLTLFYCQTGIQTEKQYSESICFSLDYRTQQFTSSCQIILKKIHTVVFESLGFNMTSIQIFDSLIILATSLIQLFGSLFITIYSAKLIRLPLPKVHLLLALVPIFIYLLSILNSMYCCTFYYTNFYQLFAVWVFFQHLASYHYKCHGQIFRVINAIGVFAALSFAFISLISLICWHSLFTQAYTPAKRFCEYPKGTYSQCYRKLMFTSPYIHWTESQIEIMHIQFTVIIASISIGTVYFLLSMKFAFFTNYNERVNT</sequence>
<proteinExistence type="predicted"/>
<evidence type="ECO:0000313" key="2">
    <source>
        <dbReference type="WBParaSite" id="RSKR_0001131850.1"/>
    </source>
</evidence>
<organism evidence="1 2">
    <name type="scientific">Rhabditophanes sp. KR3021</name>
    <dbReference type="NCBI Taxonomy" id="114890"/>
    <lineage>
        <taxon>Eukaryota</taxon>
        <taxon>Metazoa</taxon>
        <taxon>Ecdysozoa</taxon>
        <taxon>Nematoda</taxon>
        <taxon>Chromadorea</taxon>
        <taxon>Rhabditida</taxon>
        <taxon>Tylenchina</taxon>
        <taxon>Panagrolaimomorpha</taxon>
        <taxon>Strongyloidoidea</taxon>
        <taxon>Alloionematidae</taxon>
        <taxon>Rhabditophanes</taxon>
    </lineage>
</organism>